<sequence length="123" mass="13239">MADAMRVVALRGANEVKSNTAEDILAATDKLMREILERNQLAADDLVSCIFTLTPDLDAQFPAAAARAMGLSSVPLLCAREIPVPGALPKIIRVMIHAYMDRPAEHVYLGEAAKLRLDLAGAQ</sequence>
<dbReference type="InterPro" id="IPR035959">
    <property type="entry name" value="RutC-like_sf"/>
</dbReference>
<keyword evidence="2 3" id="KW-0028">Amino-acid biosynthesis</keyword>
<dbReference type="PIRSF" id="PIRSF005965">
    <property type="entry name" value="Chor_mut_AroH"/>
    <property type="match status" value="1"/>
</dbReference>
<dbReference type="InterPro" id="IPR008243">
    <property type="entry name" value="Chorismate_mutase_AroH"/>
</dbReference>
<accession>A0A660L1Y4</accession>
<reference evidence="4 5" key="1">
    <citation type="submission" date="2018-10" db="EMBL/GenBank/DDBJ databases">
        <title>Genomic Encyclopedia of Archaeal and Bacterial Type Strains, Phase II (KMG-II): from individual species to whole genera.</title>
        <authorList>
            <person name="Goeker M."/>
        </authorList>
    </citation>
    <scope>NUCLEOTIDE SEQUENCE [LARGE SCALE GENOMIC DNA]</scope>
    <source>
        <strain evidence="4 5">DSM 14954</strain>
    </source>
</reference>
<dbReference type="GO" id="GO:0046417">
    <property type="term" value="P:chorismate metabolic process"/>
    <property type="evidence" value="ECO:0007669"/>
    <property type="project" value="TreeGrafter"/>
</dbReference>
<keyword evidence="2 3" id="KW-0057">Aromatic amino acid biosynthesis</keyword>
<keyword evidence="3" id="KW-0413">Isomerase</keyword>
<evidence type="ECO:0000313" key="5">
    <source>
        <dbReference type="Proteomes" id="UP000278962"/>
    </source>
</evidence>
<dbReference type="Proteomes" id="UP000278962">
    <property type="component" value="Unassembled WGS sequence"/>
</dbReference>
<keyword evidence="5" id="KW-1185">Reference proteome</keyword>
<dbReference type="SUPFAM" id="SSF55298">
    <property type="entry name" value="YjgF-like"/>
    <property type="match status" value="1"/>
</dbReference>
<dbReference type="GO" id="GO:0008652">
    <property type="term" value="P:amino acid biosynthetic process"/>
    <property type="evidence" value="ECO:0007669"/>
    <property type="project" value="UniProtKB-UniRule"/>
</dbReference>
<protein>
    <recommendedName>
        <fullName evidence="1 3">chorismate mutase</fullName>
        <ecNumber evidence="1 3">5.4.99.5</ecNumber>
    </recommendedName>
</protein>
<proteinExistence type="predicted"/>
<evidence type="ECO:0000256" key="1">
    <source>
        <dbReference type="NCBIfam" id="TIGR01796"/>
    </source>
</evidence>
<evidence type="ECO:0000313" key="4">
    <source>
        <dbReference type="EMBL" id="RKQ88001.1"/>
    </source>
</evidence>
<feature type="binding site" evidence="2">
    <location>
        <position position="93"/>
    </location>
    <ligand>
        <name>prephenate</name>
        <dbReference type="ChEBI" id="CHEBI:29934"/>
    </ligand>
</feature>
<evidence type="ECO:0000256" key="2">
    <source>
        <dbReference type="PIRSR" id="PIRSR005965-1"/>
    </source>
</evidence>
<name>A0A660L1Y4_9ACTN</name>
<dbReference type="NCBIfam" id="TIGR01796">
    <property type="entry name" value="CM_mono_aroH"/>
    <property type="match status" value="1"/>
</dbReference>
<dbReference type="PROSITE" id="PS51167">
    <property type="entry name" value="CHORISMATE_MUT_1"/>
    <property type="match status" value="1"/>
</dbReference>
<comment type="catalytic activity">
    <reaction evidence="3">
        <text>chorismate = prephenate</text>
        <dbReference type="Rhea" id="RHEA:13897"/>
        <dbReference type="ChEBI" id="CHEBI:29748"/>
        <dbReference type="ChEBI" id="CHEBI:29934"/>
        <dbReference type="EC" id="5.4.99.5"/>
    </reaction>
</comment>
<dbReference type="EC" id="5.4.99.5" evidence="1 3"/>
<dbReference type="GO" id="GO:0009073">
    <property type="term" value="P:aromatic amino acid family biosynthetic process"/>
    <property type="evidence" value="ECO:0007669"/>
    <property type="project" value="UniProtKB-UniRule"/>
</dbReference>
<dbReference type="PANTHER" id="PTHR21164:SF0">
    <property type="entry name" value="CHORISMATE MUTASE AROH"/>
    <property type="match status" value="1"/>
</dbReference>
<dbReference type="Pfam" id="PF07736">
    <property type="entry name" value="CM_1"/>
    <property type="match status" value="1"/>
</dbReference>
<dbReference type="GO" id="GO:0004106">
    <property type="term" value="F:chorismate mutase activity"/>
    <property type="evidence" value="ECO:0007669"/>
    <property type="project" value="UniProtKB-UniRule"/>
</dbReference>
<dbReference type="PANTHER" id="PTHR21164">
    <property type="entry name" value="CHORISMATE MUTASE"/>
    <property type="match status" value="1"/>
</dbReference>
<organism evidence="4 5">
    <name type="scientific">Solirubrobacter pauli</name>
    <dbReference type="NCBI Taxonomy" id="166793"/>
    <lineage>
        <taxon>Bacteria</taxon>
        <taxon>Bacillati</taxon>
        <taxon>Actinomycetota</taxon>
        <taxon>Thermoleophilia</taxon>
        <taxon>Solirubrobacterales</taxon>
        <taxon>Solirubrobacteraceae</taxon>
        <taxon>Solirubrobacter</taxon>
    </lineage>
</organism>
<gene>
    <name evidence="4" type="ORF">C8N24_6037</name>
</gene>
<dbReference type="AlphaFoldDB" id="A0A660L1Y4"/>
<comment type="caution">
    <text evidence="4">The sequence shown here is derived from an EMBL/GenBank/DDBJ whole genome shotgun (WGS) entry which is preliminary data.</text>
</comment>
<dbReference type="EMBL" id="RBIL01000002">
    <property type="protein sequence ID" value="RKQ88001.1"/>
    <property type="molecule type" value="Genomic_DNA"/>
</dbReference>
<feature type="binding site" evidence="2">
    <location>
        <position position="108"/>
    </location>
    <ligand>
        <name>prephenate</name>
        <dbReference type="ChEBI" id="CHEBI:29934"/>
    </ligand>
</feature>
<dbReference type="Gene3D" id="3.30.1330.40">
    <property type="entry name" value="RutC-like"/>
    <property type="match status" value="1"/>
</dbReference>
<feature type="binding site" evidence="2">
    <location>
        <position position="11"/>
    </location>
    <ligand>
        <name>prephenate</name>
        <dbReference type="ChEBI" id="CHEBI:29934"/>
    </ligand>
</feature>
<evidence type="ECO:0000256" key="3">
    <source>
        <dbReference type="PROSITE-ProRule" id="PRU00514"/>
    </source>
</evidence>
<dbReference type="CDD" id="cd02185">
    <property type="entry name" value="AroH"/>
    <property type="match status" value="1"/>
</dbReference>